<keyword evidence="1" id="KW-0732">Signal</keyword>
<dbReference type="OrthoDB" id="9255722at2"/>
<proteinExistence type="predicted"/>
<feature type="chain" id="PRO_5002635332" evidence="1">
    <location>
        <begin position="22"/>
        <end position="186"/>
    </location>
</feature>
<reference evidence="2 3" key="1">
    <citation type="journal article" date="2006" name="Nat. Biotechnol.">
        <title>Complete genome of the mutualistic, N2-fixing grass endophyte Azoarcus sp. strain BH72.</title>
        <authorList>
            <person name="Krause A."/>
            <person name="Ramakumar A."/>
            <person name="Bartels D."/>
            <person name="Battistoni F."/>
            <person name="Bekel T."/>
            <person name="Boch J."/>
            <person name="Boehm M."/>
            <person name="Friedrich F."/>
            <person name="Hurek T."/>
            <person name="Krause L."/>
            <person name="Linke B."/>
            <person name="McHardy A.C."/>
            <person name="Sarkar A."/>
            <person name="Schneiker S."/>
            <person name="Syed A.A."/>
            <person name="Thauer R."/>
            <person name="Vorhoelter F.-J."/>
            <person name="Weidner S."/>
            <person name="Puehler A."/>
            <person name="Reinhold-Hurek B."/>
            <person name="Kaiser O."/>
            <person name="Goesmann A."/>
        </authorList>
    </citation>
    <scope>NUCLEOTIDE SEQUENCE [LARGE SCALE GENOMIC DNA]</scope>
    <source>
        <strain evidence="2 3">BH72</strain>
    </source>
</reference>
<evidence type="ECO:0000256" key="1">
    <source>
        <dbReference type="SAM" id="SignalP"/>
    </source>
</evidence>
<keyword evidence="3" id="KW-1185">Reference proteome</keyword>
<sequence length="186" mass="20271">MKPLAALFAAVLCAAAPAVHAQSGAGYEAAVAGWSRYQDVAGWLEGNFSFDRGRLDTILQRTRQNGPAGLLARAADGTFALRSGYCTDAAAFAIQSLNRINPGYRARYVFIKNRYGQPHHWVAGFMDGDKLMVMDYGAGPEWSAMRGVHGPYASLDDYAAFLGSLRIARFAPESVEWRDTFPGQQD</sequence>
<dbReference type="Proteomes" id="UP000002588">
    <property type="component" value="Chromosome"/>
</dbReference>
<dbReference type="RefSeq" id="WP_011764186.1">
    <property type="nucleotide sequence ID" value="NC_008702.1"/>
</dbReference>
<organism evidence="2 3">
    <name type="scientific">Azoarcus sp. (strain BH72)</name>
    <dbReference type="NCBI Taxonomy" id="418699"/>
    <lineage>
        <taxon>Bacteria</taxon>
        <taxon>Pseudomonadati</taxon>
        <taxon>Pseudomonadota</taxon>
        <taxon>Betaproteobacteria</taxon>
        <taxon>Rhodocyclales</taxon>
        <taxon>Zoogloeaceae</taxon>
        <taxon>Azoarcus</taxon>
    </lineage>
</organism>
<accession>A1K2L3</accession>
<evidence type="ECO:0000313" key="3">
    <source>
        <dbReference type="Proteomes" id="UP000002588"/>
    </source>
</evidence>
<name>A1K2L3_AZOSB</name>
<dbReference type="AlphaFoldDB" id="A1K2L3"/>
<feature type="signal peptide" evidence="1">
    <location>
        <begin position="1"/>
        <end position="21"/>
    </location>
</feature>
<evidence type="ECO:0000313" key="2">
    <source>
        <dbReference type="EMBL" id="CAL93068.1"/>
    </source>
</evidence>
<dbReference type="STRING" id="62928.azo0451"/>
<dbReference type="HOGENOM" id="CLU_1451666_0_0_4"/>
<dbReference type="KEGG" id="azo:azo0451"/>
<dbReference type="KEGG" id="aoa:dqs_0462"/>
<dbReference type="EMBL" id="AM406670">
    <property type="protein sequence ID" value="CAL93068.1"/>
    <property type="molecule type" value="Genomic_DNA"/>
</dbReference>
<gene>
    <name evidence="2" type="ordered locus">azo0451</name>
</gene>
<protein>
    <submittedName>
        <fullName evidence="2">Hypothetical secreted protein</fullName>
    </submittedName>
</protein>